<keyword evidence="13 19" id="KW-0472">Membrane</keyword>
<protein>
    <recommendedName>
        <fullName evidence="15">phytol kinase</fullName>
        <ecNumber evidence="15">2.7.1.182</ecNumber>
    </recommendedName>
</protein>
<feature type="transmembrane region" description="Helical" evidence="19">
    <location>
        <begin position="656"/>
        <end position="676"/>
    </location>
</feature>
<accession>A0A836C774</accession>
<keyword evidence="8 17" id="KW-0863">Zinc-finger</keyword>
<keyword evidence="3" id="KW-0150">Chloroplast</keyword>
<evidence type="ECO:0000256" key="18">
    <source>
        <dbReference type="SAM" id="MobiDB-lite"/>
    </source>
</evidence>
<evidence type="ECO:0000256" key="16">
    <source>
        <dbReference type="ARBA" id="ARBA00048889"/>
    </source>
</evidence>
<dbReference type="PROSITE" id="PS50865">
    <property type="entry name" value="ZF_MYND_2"/>
    <property type="match status" value="1"/>
</dbReference>
<dbReference type="EC" id="2.7.1.182" evidence="15"/>
<evidence type="ECO:0000256" key="11">
    <source>
        <dbReference type="ARBA" id="ARBA00022946"/>
    </source>
</evidence>
<evidence type="ECO:0000256" key="5">
    <source>
        <dbReference type="ARBA" id="ARBA00022679"/>
    </source>
</evidence>
<evidence type="ECO:0000256" key="19">
    <source>
        <dbReference type="SAM" id="Phobius"/>
    </source>
</evidence>
<dbReference type="Proteomes" id="UP000612055">
    <property type="component" value="Unassembled WGS sequence"/>
</dbReference>
<dbReference type="GO" id="GO:0010276">
    <property type="term" value="F:phytol kinase activity"/>
    <property type="evidence" value="ECO:0007669"/>
    <property type="project" value="UniProtKB-EC"/>
</dbReference>
<evidence type="ECO:0000256" key="1">
    <source>
        <dbReference type="ARBA" id="ARBA00004508"/>
    </source>
</evidence>
<comment type="catalytic activity">
    <reaction evidence="16">
        <text>phytol + CTP = phytyl phosphate + CDP + H(+)</text>
        <dbReference type="Rhea" id="RHEA:38055"/>
        <dbReference type="ChEBI" id="CHEBI:15378"/>
        <dbReference type="ChEBI" id="CHEBI:17327"/>
        <dbReference type="ChEBI" id="CHEBI:37563"/>
        <dbReference type="ChEBI" id="CHEBI:58069"/>
        <dbReference type="ChEBI" id="CHEBI:75483"/>
        <dbReference type="EC" id="2.7.1.182"/>
    </reaction>
</comment>
<keyword evidence="5" id="KW-0808">Transferase</keyword>
<keyword evidence="10" id="KW-0862">Zinc</keyword>
<keyword evidence="22" id="KW-1185">Reference proteome</keyword>
<keyword evidence="12 19" id="KW-1133">Transmembrane helix</keyword>
<evidence type="ECO:0000256" key="10">
    <source>
        <dbReference type="ARBA" id="ARBA00022833"/>
    </source>
</evidence>
<dbReference type="GO" id="GO:0016020">
    <property type="term" value="C:membrane"/>
    <property type="evidence" value="ECO:0007669"/>
    <property type="project" value="UniProtKB-SubCell"/>
</dbReference>
<evidence type="ECO:0000313" key="22">
    <source>
        <dbReference type="Proteomes" id="UP000612055"/>
    </source>
</evidence>
<dbReference type="SUPFAM" id="SSF144232">
    <property type="entry name" value="HIT/MYND zinc finger-like"/>
    <property type="match status" value="1"/>
</dbReference>
<dbReference type="AlphaFoldDB" id="A0A836C774"/>
<name>A0A836C774_9CHLO</name>
<keyword evidence="9" id="KW-0418">Kinase</keyword>
<evidence type="ECO:0000256" key="3">
    <source>
        <dbReference type="ARBA" id="ARBA00022528"/>
    </source>
</evidence>
<dbReference type="EMBL" id="JAEHOE010000001">
    <property type="protein sequence ID" value="KAG2501943.1"/>
    <property type="molecule type" value="Genomic_DNA"/>
</dbReference>
<evidence type="ECO:0000256" key="6">
    <source>
        <dbReference type="ARBA" id="ARBA00022692"/>
    </source>
</evidence>
<feature type="region of interest" description="Disordered" evidence="18">
    <location>
        <begin position="33"/>
        <end position="58"/>
    </location>
</feature>
<comment type="similarity">
    <text evidence="2">Belongs to the polyprenol kinase family.</text>
</comment>
<keyword evidence="11" id="KW-0809">Transit peptide</keyword>
<dbReference type="Gene3D" id="6.10.140.2220">
    <property type="match status" value="1"/>
</dbReference>
<keyword evidence="4" id="KW-0934">Plastid</keyword>
<comment type="subcellular location">
    <subcellularLocation>
        <location evidence="1">Plastid</location>
        <location evidence="1">Chloroplast membrane</location>
        <topology evidence="1">Multi-pass membrane protein</topology>
    </subcellularLocation>
</comment>
<evidence type="ECO:0000256" key="4">
    <source>
        <dbReference type="ARBA" id="ARBA00022640"/>
    </source>
</evidence>
<evidence type="ECO:0000256" key="15">
    <source>
        <dbReference type="ARBA" id="ARBA00039024"/>
    </source>
</evidence>
<evidence type="ECO:0000256" key="14">
    <source>
        <dbReference type="ARBA" id="ARBA00024015"/>
    </source>
</evidence>
<dbReference type="GO" id="GO:0008270">
    <property type="term" value="F:zinc ion binding"/>
    <property type="evidence" value="ECO:0007669"/>
    <property type="project" value="UniProtKB-KW"/>
</dbReference>
<dbReference type="Pfam" id="PF01753">
    <property type="entry name" value="zf-MYND"/>
    <property type="match status" value="1"/>
</dbReference>
<sequence>MRAPAGVDVDVLLRTQVLHAAARQLASASSALDPGVRTTGAAGPATAGPSGSEPAAGGPAAVAVPSYRRHLAAQQLDDSCYLLYAMARVVHEARRASATDVLLGALAESRVLDHAGRLMLLITPPVSPQGRTDTSTRLALAVRASAFGKLVEACVRLAKAASAGQCQHSSKAEHLRDLAAEASDGFEALPLGRCGRFALLAGGVKALHEADGRGYYGRPLLNCLLVDSQPDPATGAHTMLRSVGIRAFTSALDTDRPGPARCLSRRAATALRLRLGWLALASLRAAAGFQRPRPGGAPGYSVRVHDGVGAGQTTGAEVYEYNFLLLPQQAAETAARVCVQLCRAIQQAPDSIQARGKAVAFWRLVVGAALYAAPRLDAGEPLCRHLAEAVQGHIDSTLALPPTAGCFQYQLPPIVPALVAAALAGGLIPGLEALLRRCGDQGPRGGQVAIADRLLTRKTLSVCFPWAFRFGEPQQATALVTSVAKLLRRCSKPLEQWPHQAVAGCTAALGGASSALDALGPRAAGPTAWHAVEHRAANRQHLAPTAFAVTRLLPEASRLVREGAAEALAQAGSGGGAPSAAAAAAVDDLVELATSQCVHWWLDTLTCAAFAPTSAPPAAAPPLLPFLWAIVWAVLSFLGLLLVALVVIVLHFVLCLVGITLFYATHLLWSAALLILPRRLREAAGPRPPWTPAEPLKTYVFPLTERLLGWCFEPGVQAEDASAVAAAAPEWRRFLEEEVAVVPLLGAVLSLLELRGRKPLPSPSTATLGTLAAATCSVAAAWPQHVMAAAGGSGRGPRALPWRPEGLRLLAWHLESSCSNPACINLAGDSEGELRLQQCKQCGRTAYCCRECQVAHWRTEHKEACKGTAAPASDAGARLDT</sequence>
<dbReference type="PANTHER" id="PTHR32523:SF8">
    <property type="entry name" value="DOLICHOL KINASE"/>
    <property type="match status" value="1"/>
</dbReference>
<evidence type="ECO:0000256" key="7">
    <source>
        <dbReference type="ARBA" id="ARBA00022723"/>
    </source>
</evidence>
<reference evidence="21" key="1">
    <citation type="journal article" date="2020" name="bioRxiv">
        <title>Comparative genomics of Chlamydomonas.</title>
        <authorList>
            <person name="Craig R.J."/>
            <person name="Hasan A.R."/>
            <person name="Ness R.W."/>
            <person name="Keightley P.D."/>
        </authorList>
    </citation>
    <scope>NUCLEOTIDE SEQUENCE</scope>
    <source>
        <strain evidence="21">CCAP 11/70</strain>
    </source>
</reference>
<gene>
    <name evidence="21" type="ORF">HYH03_000441</name>
</gene>
<dbReference type="PANTHER" id="PTHR32523">
    <property type="entry name" value="PHYTOL KINASE 1, CHLOROPLASTIC"/>
    <property type="match status" value="1"/>
</dbReference>
<dbReference type="InterPro" id="IPR002893">
    <property type="entry name" value="Znf_MYND"/>
</dbReference>
<evidence type="ECO:0000256" key="12">
    <source>
        <dbReference type="ARBA" id="ARBA00022989"/>
    </source>
</evidence>
<evidence type="ECO:0000256" key="2">
    <source>
        <dbReference type="ARBA" id="ARBA00010794"/>
    </source>
</evidence>
<evidence type="ECO:0000256" key="17">
    <source>
        <dbReference type="PROSITE-ProRule" id="PRU00134"/>
    </source>
</evidence>
<evidence type="ECO:0000256" key="13">
    <source>
        <dbReference type="ARBA" id="ARBA00023136"/>
    </source>
</evidence>
<organism evidence="21 22">
    <name type="scientific">Edaphochlamys debaryana</name>
    <dbReference type="NCBI Taxonomy" id="47281"/>
    <lineage>
        <taxon>Eukaryota</taxon>
        <taxon>Viridiplantae</taxon>
        <taxon>Chlorophyta</taxon>
        <taxon>core chlorophytes</taxon>
        <taxon>Chlorophyceae</taxon>
        <taxon>CS clade</taxon>
        <taxon>Chlamydomonadales</taxon>
        <taxon>Chlamydomonadales incertae sedis</taxon>
        <taxon>Edaphochlamys</taxon>
    </lineage>
</organism>
<feature type="transmembrane region" description="Helical" evidence="19">
    <location>
        <begin position="626"/>
        <end position="650"/>
    </location>
</feature>
<comment type="caution">
    <text evidence="21">The sequence shown here is derived from an EMBL/GenBank/DDBJ whole genome shotgun (WGS) entry which is preliminary data.</text>
</comment>
<dbReference type="GO" id="GO:0009507">
    <property type="term" value="C:chloroplast"/>
    <property type="evidence" value="ECO:0007669"/>
    <property type="project" value="UniProtKB-SubCell"/>
</dbReference>
<evidence type="ECO:0000256" key="8">
    <source>
        <dbReference type="ARBA" id="ARBA00022771"/>
    </source>
</evidence>
<keyword evidence="6 19" id="KW-0812">Transmembrane</keyword>
<evidence type="ECO:0000259" key="20">
    <source>
        <dbReference type="PROSITE" id="PS50865"/>
    </source>
</evidence>
<keyword evidence="7" id="KW-0479">Metal-binding</keyword>
<comment type="pathway">
    <text evidence="14">Cofactor biosynthesis; tocopherol biosynthesis.</text>
</comment>
<proteinExistence type="inferred from homology"/>
<feature type="domain" description="MYND-type" evidence="20">
    <location>
        <begin position="820"/>
        <end position="865"/>
    </location>
</feature>
<dbReference type="InterPro" id="IPR039606">
    <property type="entry name" value="Phytol/farnesol_kinase"/>
</dbReference>
<evidence type="ECO:0000313" key="21">
    <source>
        <dbReference type="EMBL" id="KAG2501943.1"/>
    </source>
</evidence>
<evidence type="ECO:0000256" key="9">
    <source>
        <dbReference type="ARBA" id="ARBA00022777"/>
    </source>
</evidence>